<name>A0AC61N1Y4_9FIRM</name>
<organism evidence="1 2">
    <name type="scientific">Miniphocaeibacter halophilus</name>
    <dbReference type="NCBI Taxonomy" id="2931922"/>
    <lineage>
        <taxon>Bacteria</taxon>
        <taxon>Bacillati</taxon>
        <taxon>Bacillota</taxon>
        <taxon>Tissierellia</taxon>
        <taxon>Tissierellales</taxon>
        <taxon>Peptoniphilaceae</taxon>
        <taxon>Miniphocaeibacter</taxon>
    </lineage>
</organism>
<sequence>MKLLFKLAKDNLKRNKEIYIPYILTVVLSVVFFYLTLNLYFNESINLDYGYNTLKILLYITAVAIGVMSLIFNIYVNSFLNKRRSVDYGVYDLLGMDKRHIKKLIFIENIILNIISIIIGVFSSIILDKLNFLIISRALNFESTLKSALSLKAVIITIIVFFLITFTSIILTSHKVIRKNGLDILNVKKKIQRKSVLSAFMAIVGIIFIIIGYIIAVILEPSNLMAVEYVFLEGINIIYIALIAVIFVVVGTYLIFQGLIVSIFNYLKKRKNIYKKNNNFIAISNLSIRIKENAVSLATICILSCMIIVTLCMSIIAYVSFVHNIEPYDILLGTFKEEDSSNIDSAFREDLKNNKLEVEDFKRFEIIEGISTYPGRDNKDIIDIYKSEGQAYVSALKMSDYNKLADKEIELKEDEVILLANNLFEYEAILEKEIKENINIFGKDFKLKEKIVVEDLAHYFYNLTLVIPDDYFDYIKEEFVYEFLDDGRFKNKEGEIVTEAPIQNYFIEQSYNLSGDKLEKKDFFDKYLLEDSKINSINKLETKGYTWRTNNMYFGDKVGVAPFIVVGIYLTIIFLLNFLIVVYYKQLSEGYEDAEQFKKLYKVGLTKDEINTTINKQITIFFFLPLLTAIVHYIFAINIINLFALSFGLISSKTLQTIELITILMYIVIYFIAYLITSRKYRNIIIKRSGKIVS</sequence>
<gene>
    <name evidence="1" type="ORF">JFY71_05790</name>
</gene>
<dbReference type="Proteomes" id="UP000595814">
    <property type="component" value="Chromosome"/>
</dbReference>
<reference evidence="1 2" key="1">
    <citation type="journal article" date="2022" name="Int. J. Syst. Evol. Microbiol.">
        <title>Miniphocaeibacter halophilus sp. nov., an ammonium-tolerant acetate-producing bacterium isolated from a biogas system.</title>
        <authorList>
            <person name="Schnurer A."/>
            <person name="Singh A."/>
            <person name="Bi S."/>
            <person name="Qiao W."/>
            <person name="Westerholm M."/>
        </authorList>
    </citation>
    <scope>NUCLEOTIDE SEQUENCE [LARGE SCALE GENOMIC DNA]</scope>
    <source>
        <strain evidence="1 2">AMB_01</strain>
    </source>
</reference>
<dbReference type="EMBL" id="CP066744">
    <property type="protein sequence ID" value="QQK09046.1"/>
    <property type="molecule type" value="Genomic_DNA"/>
</dbReference>
<keyword evidence="2" id="KW-1185">Reference proteome</keyword>
<evidence type="ECO:0000313" key="2">
    <source>
        <dbReference type="Proteomes" id="UP000595814"/>
    </source>
</evidence>
<accession>A0AC61N1Y4</accession>
<evidence type="ECO:0000313" key="1">
    <source>
        <dbReference type="EMBL" id="QQK09046.1"/>
    </source>
</evidence>
<protein>
    <submittedName>
        <fullName evidence="1">FtsX-like permease family protein</fullName>
    </submittedName>
</protein>
<proteinExistence type="predicted"/>